<evidence type="ECO:0000256" key="1">
    <source>
        <dbReference type="SAM" id="MobiDB-lite"/>
    </source>
</evidence>
<feature type="compositionally biased region" description="Polar residues" evidence="1">
    <location>
        <begin position="119"/>
        <end position="131"/>
    </location>
</feature>
<accession>A0A6F9DHR5</accession>
<dbReference type="AlphaFoldDB" id="A0A6F9DHR5"/>
<feature type="region of interest" description="Disordered" evidence="1">
    <location>
        <begin position="80"/>
        <end position="134"/>
    </location>
</feature>
<organism evidence="2">
    <name type="scientific">Phallusia mammillata</name>
    <dbReference type="NCBI Taxonomy" id="59560"/>
    <lineage>
        <taxon>Eukaryota</taxon>
        <taxon>Metazoa</taxon>
        <taxon>Chordata</taxon>
        <taxon>Tunicata</taxon>
        <taxon>Ascidiacea</taxon>
        <taxon>Phlebobranchia</taxon>
        <taxon>Ascidiidae</taxon>
        <taxon>Phallusia</taxon>
    </lineage>
</organism>
<gene>
    <name evidence="2" type="primary">LOC100181867</name>
</gene>
<dbReference type="PANTHER" id="PTHR31025">
    <property type="entry name" value="SI:CH211-196P9.1-RELATED"/>
    <property type="match status" value="1"/>
</dbReference>
<sequence>MYREKMSCIYLVTFNDSKKVVHCEKCDLYDKVAAEFNITKSMKLCQWNSDFDEWIDVGNLENLPNKTKLTVKLTEESHCSTITSGTHTEPHFPIESASSSSSVTTVPLDSDEDEDSQTAEDMTSLANSHNTDPWIPPLIRTEPKALISSRVRSNKNWMVDYNLSKVPVHVLLGIEACKEDIVNITSSTRRGINQWLFNDLSSHALYPSSAEYNTVVMAFLRKFPFLADKNNKNPMGTWLEGIRQKFRDARRSMAHVPEVMAMKKKYGTKTQRPPLVETEITPAKRIRIMTQNIAEDEHSIAAYVKEMMKECKKNVKNMDLIKDRMQRTFVYRQEEAKNGSLTITDIIEKYPAYQFPAVIFDEAKRLFKVDLQEELKNASHSILPKLKKMLEPKLKSVPEALLHILKENEVLCCIPLLFTNKLDMFIQYSDQENSDVTTPYPCILATEHADPAVYVQKRWLCNCSTFGEALIVLITSYWIFDVRFPKALTCTLQLLSFVLKISETIQNPTVQKIINSL</sequence>
<dbReference type="PANTHER" id="PTHR31025:SF25">
    <property type="entry name" value="ZINC FINGER (C2H2)-60"/>
    <property type="match status" value="1"/>
</dbReference>
<protein>
    <submittedName>
        <fullName evidence="2">Uncharacterized protein LOC100181867</fullName>
    </submittedName>
</protein>
<name>A0A6F9DHR5_9ASCI</name>
<proteinExistence type="evidence at transcript level"/>
<evidence type="ECO:0000313" key="2">
    <source>
        <dbReference type="EMBL" id="CAB3262689.1"/>
    </source>
</evidence>
<feature type="compositionally biased region" description="Acidic residues" evidence="1">
    <location>
        <begin position="109"/>
        <end position="118"/>
    </location>
</feature>
<reference evidence="2" key="1">
    <citation type="submission" date="2020-04" db="EMBL/GenBank/DDBJ databases">
        <authorList>
            <person name="Neveu A P."/>
        </authorList>
    </citation>
    <scope>NUCLEOTIDE SEQUENCE</scope>
    <source>
        <tissue evidence="2">Whole embryo</tissue>
    </source>
</reference>
<dbReference type="EMBL" id="LR786827">
    <property type="protein sequence ID" value="CAB3262689.1"/>
    <property type="molecule type" value="mRNA"/>
</dbReference>